<dbReference type="InterPro" id="IPR011250">
    <property type="entry name" value="OMP/PagP_B-barrel"/>
</dbReference>
<evidence type="ECO:0008006" key="4">
    <source>
        <dbReference type="Google" id="ProtNLM"/>
    </source>
</evidence>
<keyword evidence="3" id="KW-1185">Reference proteome</keyword>
<comment type="caution">
    <text evidence="2">The sequence shown here is derived from an EMBL/GenBank/DDBJ whole genome shotgun (WGS) entry which is preliminary data.</text>
</comment>
<dbReference type="EMBL" id="BAABFT010000010">
    <property type="protein sequence ID" value="GAA4330187.1"/>
    <property type="molecule type" value="Genomic_DNA"/>
</dbReference>
<gene>
    <name evidence="2" type="ORF">GCM10023149_35230</name>
</gene>
<dbReference type="RefSeq" id="WP_345212463.1">
    <property type="nucleotide sequence ID" value="NZ_BAABFT010000010.1"/>
</dbReference>
<organism evidence="2 3">
    <name type="scientific">Mucilaginibacter gynuensis</name>
    <dbReference type="NCBI Taxonomy" id="1302236"/>
    <lineage>
        <taxon>Bacteria</taxon>
        <taxon>Pseudomonadati</taxon>
        <taxon>Bacteroidota</taxon>
        <taxon>Sphingobacteriia</taxon>
        <taxon>Sphingobacteriales</taxon>
        <taxon>Sphingobacteriaceae</taxon>
        <taxon>Mucilaginibacter</taxon>
    </lineage>
</organism>
<evidence type="ECO:0000256" key="1">
    <source>
        <dbReference type="SAM" id="SignalP"/>
    </source>
</evidence>
<reference evidence="3" key="1">
    <citation type="journal article" date="2019" name="Int. J. Syst. Evol. Microbiol.">
        <title>The Global Catalogue of Microorganisms (GCM) 10K type strain sequencing project: providing services to taxonomists for standard genome sequencing and annotation.</title>
        <authorList>
            <consortium name="The Broad Institute Genomics Platform"/>
            <consortium name="The Broad Institute Genome Sequencing Center for Infectious Disease"/>
            <person name="Wu L."/>
            <person name="Ma J."/>
        </authorList>
    </citation>
    <scope>NUCLEOTIDE SEQUENCE [LARGE SCALE GENOMIC DNA]</scope>
    <source>
        <strain evidence="3">JCM 17705</strain>
    </source>
</reference>
<evidence type="ECO:0000313" key="2">
    <source>
        <dbReference type="EMBL" id="GAA4330187.1"/>
    </source>
</evidence>
<protein>
    <recommendedName>
        <fullName evidence="4">Outer membrane protein beta-barrel domain-containing protein</fullName>
    </recommendedName>
</protein>
<sequence length="194" mass="20590">MKSSIKLSVVTLALLTIATLTTKAQDTTPSSKSTTTGSGIRLSVGPEVGVPVGSFHDAYNWNLGGSIQADFPIVSEKLYVTVNAGYNNFFAKDNGGVTASDLQLIPVKAGLKYYPVSNFYVQGEAGAAFLTNKDKVGADKSASFVYAPQVGYVFKLSSNNYIDAGVRFESNTKFTDNGSSSNFFGLRVAYAFGL</sequence>
<feature type="chain" id="PRO_5046578197" description="Outer membrane protein beta-barrel domain-containing protein" evidence="1">
    <location>
        <begin position="25"/>
        <end position="194"/>
    </location>
</feature>
<proteinExistence type="predicted"/>
<name>A0ABP8GUU0_9SPHI</name>
<dbReference type="Proteomes" id="UP001500582">
    <property type="component" value="Unassembled WGS sequence"/>
</dbReference>
<dbReference type="SUPFAM" id="SSF56925">
    <property type="entry name" value="OMPA-like"/>
    <property type="match status" value="1"/>
</dbReference>
<dbReference type="Gene3D" id="2.40.160.20">
    <property type="match status" value="1"/>
</dbReference>
<keyword evidence="1" id="KW-0732">Signal</keyword>
<feature type="signal peptide" evidence="1">
    <location>
        <begin position="1"/>
        <end position="24"/>
    </location>
</feature>
<accession>A0ABP8GUU0</accession>
<evidence type="ECO:0000313" key="3">
    <source>
        <dbReference type="Proteomes" id="UP001500582"/>
    </source>
</evidence>